<dbReference type="Proteomes" id="UP000019249">
    <property type="component" value="Unassembled WGS sequence"/>
</dbReference>
<dbReference type="SUPFAM" id="SSF63520">
    <property type="entry name" value="PTS-regulatory domain, PRD"/>
    <property type="match status" value="2"/>
</dbReference>
<dbReference type="Pfam" id="PF00874">
    <property type="entry name" value="PRD"/>
    <property type="match status" value="2"/>
</dbReference>
<evidence type="ECO:0000313" key="7">
    <source>
        <dbReference type="EMBL" id="EUJ33737.1"/>
    </source>
</evidence>
<dbReference type="Gene3D" id="1.10.1790.10">
    <property type="entry name" value="PRD domain"/>
    <property type="match status" value="2"/>
</dbReference>
<dbReference type="PANTHER" id="PTHR30185">
    <property type="entry name" value="CRYPTIC BETA-GLUCOSIDE BGL OPERON ANTITERMINATOR"/>
    <property type="match status" value="1"/>
</dbReference>
<proteinExistence type="predicted"/>
<organism evidence="7 8">
    <name type="scientific">Listeria floridensis FSL S10-1187</name>
    <dbReference type="NCBI Taxonomy" id="1265817"/>
    <lineage>
        <taxon>Bacteria</taxon>
        <taxon>Bacillati</taxon>
        <taxon>Bacillota</taxon>
        <taxon>Bacilli</taxon>
        <taxon>Bacillales</taxon>
        <taxon>Listeriaceae</taxon>
        <taxon>Listeria</taxon>
    </lineage>
</organism>
<keyword evidence="4" id="KW-0804">Transcription</keyword>
<evidence type="ECO:0000313" key="8">
    <source>
        <dbReference type="Proteomes" id="UP000019249"/>
    </source>
</evidence>
<feature type="domain" description="PTS EIIA type-2" evidence="5">
    <location>
        <begin position="434"/>
        <end position="577"/>
    </location>
</feature>
<keyword evidence="8" id="KW-1185">Reference proteome</keyword>
<dbReference type="InterPro" id="IPR036634">
    <property type="entry name" value="PRD_sf"/>
</dbReference>
<dbReference type="Pfam" id="PF00359">
    <property type="entry name" value="PTS_EIIA_2"/>
    <property type="match status" value="1"/>
</dbReference>
<keyword evidence="3" id="KW-0010">Activator</keyword>
<evidence type="ECO:0000259" key="5">
    <source>
        <dbReference type="PROSITE" id="PS51094"/>
    </source>
</evidence>
<evidence type="ECO:0000256" key="1">
    <source>
        <dbReference type="ARBA" id="ARBA00022737"/>
    </source>
</evidence>
<dbReference type="Pfam" id="PF05043">
    <property type="entry name" value="Mga"/>
    <property type="match status" value="1"/>
</dbReference>
<evidence type="ECO:0000259" key="6">
    <source>
        <dbReference type="PROSITE" id="PS51372"/>
    </source>
</evidence>
<dbReference type="EMBL" id="AODF01000001">
    <property type="protein sequence ID" value="EUJ33737.1"/>
    <property type="molecule type" value="Genomic_DNA"/>
</dbReference>
<dbReference type="InterPro" id="IPR002178">
    <property type="entry name" value="PTS_EIIA_type-2_dom"/>
</dbReference>
<evidence type="ECO:0000256" key="4">
    <source>
        <dbReference type="ARBA" id="ARBA00023163"/>
    </source>
</evidence>
<gene>
    <name evidence="7" type="ORF">MFLO_00795</name>
</gene>
<dbReference type="Gene3D" id="3.40.930.10">
    <property type="entry name" value="Mannitol-specific EII, Chain A"/>
    <property type="match status" value="1"/>
</dbReference>
<dbReference type="RefSeq" id="WP_077913107.1">
    <property type="nucleotide sequence ID" value="NZ_AODF01000001.1"/>
</dbReference>
<dbReference type="SUPFAM" id="SSF55804">
    <property type="entry name" value="Phoshotransferase/anion transport protein"/>
    <property type="match status" value="1"/>
</dbReference>
<feature type="domain" description="PRD" evidence="6">
    <location>
        <begin position="106"/>
        <end position="213"/>
    </location>
</feature>
<protein>
    <submittedName>
        <fullName evidence="7">Transcription antiterminator</fullName>
    </submittedName>
</protein>
<dbReference type="CDD" id="cd00211">
    <property type="entry name" value="PTS_IIA_fru"/>
    <property type="match status" value="1"/>
</dbReference>
<dbReference type="InterPro" id="IPR007737">
    <property type="entry name" value="Mga_HTH"/>
</dbReference>
<evidence type="ECO:0000256" key="2">
    <source>
        <dbReference type="ARBA" id="ARBA00023015"/>
    </source>
</evidence>
<evidence type="ECO:0000256" key="3">
    <source>
        <dbReference type="ARBA" id="ARBA00023159"/>
    </source>
</evidence>
<dbReference type="PANTHER" id="PTHR30185:SF12">
    <property type="entry name" value="TRANSCRIPTIONAL REGULATOR MANR"/>
    <property type="match status" value="1"/>
</dbReference>
<feature type="domain" description="PRD" evidence="6">
    <location>
        <begin position="223"/>
        <end position="329"/>
    </location>
</feature>
<dbReference type="InterPro" id="IPR050661">
    <property type="entry name" value="BglG_antiterminators"/>
</dbReference>
<keyword evidence="2" id="KW-0805">Transcription regulation</keyword>
<sequence length="583" mass="68195">MFSPKKENVPETPLERVHFILYQLLIQEKEELHLTFFSERLFVSELTLKKDMKEAQNLLLSYDLKIVQHKNFYTITGNEKNKRSLMSQLLFEETQKRSFDVAAISELTAQLGISLETIQKLVLDEIDDSNVFINEISLNNIYLHLLVAIYRQRKKHTISMPFHEDKIAQTAEYRISENLARSLENEFEIQVSAAEVYYLALVFIGNNILMQSADLSLSELKSYIEPEYIELVRKIIRDVYNLYYIDFSDEEFLVRFIVHLKNLTIRTEYDHFTKNPLAPEIKHSYPLIYDISVFIASEIAAHTDAFIPEGEIAFIALHLGSYLESKTKQKKRLNAMLIAPNYQGIDYLLSKKITEQFGDRLLIRRVVQSLSSTEYLKENIDFVITTADLLIQPHSPVIKIHPFIKNEDYKKIEQTVSRLLKERQRTHLKSYLDWYFPKDLFFYNTGLTKQDELIHFLVERLVKKGYAEPNFEQQIWEREKLSSTAFGNRVAMPHTLKHSANKTRIAIIVEPKPINWDVSRVQFICLIATHEKDKQTFGPLFQAFISVLSDAENVAELVQMKTYDAFSETLLKLLDNEADMYLE</sequence>
<dbReference type="InterPro" id="IPR011608">
    <property type="entry name" value="PRD"/>
</dbReference>
<name>A0ABP3B359_9LIST</name>
<dbReference type="PROSITE" id="PS51094">
    <property type="entry name" value="PTS_EIIA_TYPE_2"/>
    <property type="match status" value="1"/>
</dbReference>
<accession>A0ABP3B359</accession>
<comment type="caution">
    <text evidence="7">The sequence shown here is derived from an EMBL/GenBank/DDBJ whole genome shotgun (WGS) entry which is preliminary data.</text>
</comment>
<reference evidence="7 8" key="1">
    <citation type="journal article" date="2014" name="Int. J. Syst. Evol. Microbiol.">
        <title>Listeria floridensis sp. nov., Listeria aquatica sp. nov., Listeria cornellensis sp. nov., Listeria riparia sp. nov. and Listeria grandensis sp. nov., from agricultural and natural environments.</title>
        <authorList>
            <person name="den Bakker H.C."/>
            <person name="Warchocki S."/>
            <person name="Wright E.M."/>
            <person name="Allred A.F."/>
            <person name="Ahlstrom C."/>
            <person name="Manuel C.S."/>
            <person name="Stasiewicz M.J."/>
            <person name="Burrell A."/>
            <person name="Roof S."/>
            <person name="Strawn L."/>
            <person name="Fortes E.D."/>
            <person name="Nightingale K.K."/>
            <person name="Kephart D."/>
            <person name="Wiedmann M."/>
        </authorList>
    </citation>
    <scope>NUCLEOTIDE SEQUENCE [LARGE SCALE GENOMIC DNA]</scope>
    <source>
        <strain evidence="7 8">FSL S10-1187</strain>
    </source>
</reference>
<dbReference type="PROSITE" id="PS51372">
    <property type="entry name" value="PRD_2"/>
    <property type="match status" value="2"/>
</dbReference>
<keyword evidence="1" id="KW-0677">Repeat</keyword>
<dbReference type="InterPro" id="IPR016152">
    <property type="entry name" value="PTrfase/Anion_transptr"/>
</dbReference>